<dbReference type="Pfam" id="PF13966">
    <property type="entry name" value="zf-RVT"/>
    <property type="match status" value="1"/>
</dbReference>
<evidence type="ECO:0000256" key="2">
    <source>
        <dbReference type="ARBA" id="ARBA00007092"/>
    </source>
</evidence>
<accession>A0A9D4SNG4</accession>
<evidence type="ECO:0000256" key="5">
    <source>
        <dbReference type="ARBA" id="ARBA00022801"/>
    </source>
</evidence>
<reference evidence="12" key="2">
    <citation type="submission" date="2021-09" db="EMBL/GenBank/DDBJ databases">
        <authorList>
            <person name="Jia N."/>
            <person name="Wang J."/>
            <person name="Shi W."/>
            <person name="Du L."/>
            <person name="Sun Y."/>
            <person name="Zhan W."/>
            <person name="Jiang J."/>
            <person name="Wang Q."/>
            <person name="Zhang B."/>
            <person name="Ji P."/>
            <person name="Sakyi L.B."/>
            <person name="Cui X."/>
            <person name="Yuan T."/>
            <person name="Jiang B."/>
            <person name="Yang W."/>
            <person name="Lam T.T.-Y."/>
            <person name="Chang Q."/>
            <person name="Ding S."/>
            <person name="Wang X."/>
            <person name="Zhu J."/>
            <person name="Ruan X."/>
            <person name="Zhao L."/>
            <person name="Wei J."/>
            <person name="Que T."/>
            <person name="Du C."/>
            <person name="Cheng J."/>
            <person name="Dai P."/>
            <person name="Han X."/>
            <person name="Huang E."/>
            <person name="Gao Y."/>
            <person name="Liu J."/>
            <person name="Shao H."/>
            <person name="Ye R."/>
            <person name="Li L."/>
            <person name="Wei W."/>
            <person name="Wang X."/>
            <person name="Wang C."/>
            <person name="Huo Q."/>
            <person name="Li W."/>
            <person name="Guo W."/>
            <person name="Chen H."/>
            <person name="Chen S."/>
            <person name="Zhou L."/>
            <person name="Zhou L."/>
            <person name="Ni X."/>
            <person name="Tian J."/>
            <person name="Zhou Y."/>
            <person name="Sheng Y."/>
            <person name="Liu T."/>
            <person name="Pan Y."/>
            <person name="Xia L."/>
            <person name="Li J."/>
            <person name="Zhao F."/>
            <person name="Cao W."/>
        </authorList>
    </citation>
    <scope>NUCLEOTIDE SEQUENCE</scope>
    <source>
        <strain evidence="12">Rsan-2018</strain>
        <tissue evidence="12">Larvae</tissue>
    </source>
</reference>
<reference evidence="12" key="1">
    <citation type="journal article" date="2020" name="Cell">
        <title>Large-Scale Comparative Analyses of Tick Genomes Elucidate Their Genetic Diversity and Vector Capacities.</title>
        <authorList>
            <consortium name="Tick Genome and Microbiome Consortium (TIGMIC)"/>
            <person name="Jia N."/>
            <person name="Wang J."/>
            <person name="Shi W."/>
            <person name="Du L."/>
            <person name="Sun Y."/>
            <person name="Zhan W."/>
            <person name="Jiang J.F."/>
            <person name="Wang Q."/>
            <person name="Zhang B."/>
            <person name="Ji P."/>
            <person name="Bell-Sakyi L."/>
            <person name="Cui X.M."/>
            <person name="Yuan T.T."/>
            <person name="Jiang B.G."/>
            <person name="Yang W.F."/>
            <person name="Lam T.T."/>
            <person name="Chang Q.C."/>
            <person name="Ding S.J."/>
            <person name="Wang X.J."/>
            <person name="Zhu J.G."/>
            <person name="Ruan X.D."/>
            <person name="Zhao L."/>
            <person name="Wei J.T."/>
            <person name="Ye R.Z."/>
            <person name="Que T.C."/>
            <person name="Du C.H."/>
            <person name="Zhou Y.H."/>
            <person name="Cheng J.X."/>
            <person name="Dai P.F."/>
            <person name="Guo W.B."/>
            <person name="Han X.H."/>
            <person name="Huang E.J."/>
            <person name="Li L.F."/>
            <person name="Wei W."/>
            <person name="Gao Y.C."/>
            <person name="Liu J.Z."/>
            <person name="Shao H.Z."/>
            <person name="Wang X."/>
            <person name="Wang C.C."/>
            <person name="Yang T.C."/>
            <person name="Huo Q.B."/>
            <person name="Li W."/>
            <person name="Chen H.Y."/>
            <person name="Chen S.E."/>
            <person name="Zhou L.G."/>
            <person name="Ni X.B."/>
            <person name="Tian J.H."/>
            <person name="Sheng Y."/>
            <person name="Liu T."/>
            <person name="Pan Y.S."/>
            <person name="Xia L.Y."/>
            <person name="Li J."/>
            <person name="Zhao F."/>
            <person name="Cao W.C."/>
        </authorList>
    </citation>
    <scope>NUCLEOTIDE SEQUENCE</scope>
    <source>
        <strain evidence="12">Rsan-2018</strain>
    </source>
</reference>
<evidence type="ECO:0000256" key="1">
    <source>
        <dbReference type="ARBA" id="ARBA00000493"/>
    </source>
</evidence>
<dbReference type="Pfam" id="PF03372">
    <property type="entry name" value="Exo_endo_phos"/>
    <property type="match status" value="1"/>
</dbReference>
<dbReference type="GO" id="GO:0008311">
    <property type="term" value="F:double-stranded DNA 3'-5' DNA exonuclease activity"/>
    <property type="evidence" value="ECO:0007669"/>
    <property type="project" value="UniProtKB-EC"/>
</dbReference>
<dbReference type="GO" id="GO:0046872">
    <property type="term" value="F:metal ion binding"/>
    <property type="evidence" value="ECO:0007669"/>
    <property type="project" value="UniProtKB-KW"/>
</dbReference>
<keyword evidence="8" id="KW-0464">Manganese</keyword>
<dbReference type="InterPro" id="IPR005135">
    <property type="entry name" value="Endo/exonuclease/phosphatase"/>
</dbReference>
<evidence type="ECO:0000259" key="11">
    <source>
        <dbReference type="Pfam" id="PF13966"/>
    </source>
</evidence>
<dbReference type="PANTHER" id="PTHR22748:SF26">
    <property type="entry name" value="ENDONUCLEASE_EXONUCLEASE_PHOSPHATASE DOMAIN-CONTAINING PROTEIN"/>
    <property type="match status" value="1"/>
</dbReference>
<feature type="site" description="Important for catalytic activity" evidence="9">
    <location>
        <position position="203"/>
    </location>
</feature>
<dbReference type="InterPro" id="IPR004808">
    <property type="entry name" value="AP_endonuc_1"/>
</dbReference>
<proteinExistence type="inferred from homology"/>
<dbReference type="EMBL" id="JABSTV010001255">
    <property type="protein sequence ID" value="KAH7936468.1"/>
    <property type="molecule type" value="Genomic_DNA"/>
</dbReference>
<dbReference type="EC" id="3.1.11.2" evidence="3"/>
<feature type="active site" description="Proton donor/acceptor" evidence="7">
    <location>
        <position position="142"/>
    </location>
</feature>
<keyword evidence="13" id="KW-1185">Reference proteome</keyword>
<feature type="binding site" evidence="8">
    <location>
        <position position="142"/>
    </location>
    <ligand>
        <name>Mg(2+)</name>
        <dbReference type="ChEBI" id="CHEBI:18420"/>
        <label>1</label>
    </ligand>
</feature>
<feature type="binding site" evidence="8">
    <location>
        <position position="232"/>
    </location>
    <ligand>
        <name>Mg(2+)</name>
        <dbReference type="ChEBI" id="CHEBI:18420"/>
        <label>1</label>
    </ligand>
</feature>
<dbReference type="VEuPathDB" id="VectorBase:RSAN_029706"/>
<feature type="site" description="Transition state stabilizer" evidence="9">
    <location>
        <position position="144"/>
    </location>
</feature>
<evidence type="ECO:0000256" key="6">
    <source>
        <dbReference type="ARBA" id="ARBA00022842"/>
    </source>
</evidence>
<comment type="caution">
    <text evidence="12">The sequence shown here is derived from an EMBL/GenBank/DDBJ whole genome shotgun (WGS) entry which is preliminary data.</text>
</comment>
<evidence type="ECO:0000256" key="9">
    <source>
        <dbReference type="PIRSR" id="PIRSR604808-3"/>
    </source>
</evidence>
<keyword evidence="6 8" id="KW-0460">Magnesium</keyword>
<dbReference type="Proteomes" id="UP000821837">
    <property type="component" value="Unassembled WGS sequence"/>
</dbReference>
<dbReference type="GO" id="GO:0003906">
    <property type="term" value="F:DNA-(apurinic or apyrimidinic site) endonuclease activity"/>
    <property type="evidence" value="ECO:0007669"/>
    <property type="project" value="TreeGrafter"/>
</dbReference>
<name>A0A9D4SNG4_RHISA</name>
<dbReference type="PANTHER" id="PTHR22748">
    <property type="entry name" value="AP ENDONUCLEASE"/>
    <property type="match status" value="1"/>
</dbReference>
<feature type="binding site" evidence="8">
    <location>
        <position position="233"/>
    </location>
    <ligand>
        <name>Mg(2+)</name>
        <dbReference type="ChEBI" id="CHEBI:18420"/>
        <label>1</label>
    </ligand>
</feature>
<dbReference type="GO" id="GO:0006284">
    <property type="term" value="P:base-excision repair"/>
    <property type="evidence" value="ECO:0007669"/>
    <property type="project" value="TreeGrafter"/>
</dbReference>
<dbReference type="InterPro" id="IPR036691">
    <property type="entry name" value="Endo/exonu/phosph_ase_sf"/>
</dbReference>
<dbReference type="Gene3D" id="3.60.10.10">
    <property type="entry name" value="Endonuclease/exonuclease/phosphatase"/>
    <property type="match status" value="1"/>
</dbReference>
<gene>
    <name evidence="12" type="ORF">HPB52_023678</name>
</gene>
<dbReference type="AlphaFoldDB" id="A0A9D4SNG4"/>
<evidence type="ECO:0000313" key="12">
    <source>
        <dbReference type="EMBL" id="KAH7936468.1"/>
    </source>
</evidence>
<dbReference type="GO" id="GO:0008081">
    <property type="term" value="F:phosphoric diester hydrolase activity"/>
    <property type="evidence" value="ECO:0007669"/>
    <property type="project" value="TreeGrafter"/>
</dbReference>
<organism evidence="12 13">
    <name type="scientific">Rhipicephalus sanguineus</name>
    <name type="common">Brown dog tick</name>
    <name type="synonym">Ixodes sanguineus</name>
    <dbReference type="NCBI Taxonomy" id="34632"/>
    <lineage>
        <taxon>Eukaryota</taxon>
        <taxon>Metazoa</taxon>
        <taxon>Ecdysozoa</taxon>
        <taxon>Arthropoda</taxon>
        <taxon>Chelicerata</taxon>
        <taxon>Arachnida</taxon>
        <taxon>Acari</taxon>
        <taxon>Parasitiformes</taxon>
        <taxon>Ixodida</taxon>
        <taxon>Ixodoidea</taxon>
        <taxon>Ixodidae</taxon>
        <taxon>Rhipicephalinae</taxon>
        <taxon>Rhipicephalus</taxon>
        <taxon>Rhipicephalus</taxon>
    </lineage>
</organism>
<feature type="site" description="Interaction with DNA substrate" evidence="9">
    <location>
        <position position="233"/>
    </location>
</feature>
<protein>
    <recommendedName>
        <fullName evidence="3">exodeoxyribonuclease III</fullName>
        <ecNumber evidence="3">3.1.11.2</ecNumber>
    </recommendedName>
</protein>
<evidence type="ECO:0000313" key="13">
    <source>
        <dbReference type="Proteomes" id="UP000821837"/>
    </source>
</evidence>
<evidence type="ECO:0000256" key="8">
    <source>
        <dbReference type="PIRSR" id="PIRSR604808-2"/>
    </source>
</evidence>
<evidence type="ECO:0000256" key="7">
    <source>
        <dbReference type="PIRSR" id="PIRSR604808-1"/>
    </source>
</evidence>
<feature type="active site" description="Proton acceptor" evidence="7">
    <location>
        <position position="233"/>
    </location>
</feature>
<dbReference type="InterPro" id="IPR026960">
    <property type="entry name" value="RVT-Znf"/>
</dbReference>
<dbReference type="GO" id="GO:0005634">
    <property type="term" value="C:nucleus"/>
    <property type="evidence" value="ECO:0007669"/>
    <property type="project" value="TreeGrafter"/>
</dbReference>
<dbReference type="CDD" id="cd09076">
    <property type="entry name" value="L1-EN"/>
    <property type="match status" value="1"/>
</dbReference>
<keyword evidence="4 8" id="KW-0479">Metal-binding</keyword>
<evidence type="ECO:0000256" key="4">
    <source>
        <dbReference type="ARBA" id="ARBA00022723"/>
    </source>
</evidence>
<sequence>MPFFKFATWNVRGFRDKAKQREILSFAQTEDIDILFVQEANFRSPLDVVTFRRDFHVDAFFSLTNSRACGVGVIFVSGRFRQKSFCTFGADGRMLMLDVYIDGKKIRFVNLYAPVTRSNTNAFYKELHELLLEPFPHVLLGDFNCVVDSQRDVRGPGRGRSTYQAKELVKTLRHLNLTDTWVHLHGDHFAPTRTSKTTASRIDRTYLPDYLLPAVVSCEVLALPSDLVGKSDHLPLATTVRGSPGPRNCNISWRLDPTLLQDEDCVQRVRDRILESLGNAPQITPHAWDTLKESWKRLLQEEGRARKRRLSAQMDEILRRMRIIRGAETLTSCTRDYLDSLEIAYTRLLRLQTRRPTKAQDPPDDTTNLDPREKAVERAHLATARTRRLDLTLREKALAAKTSICAFANYASRVAVMPAKTASQLNKMISSLLWDDKPAPVKRNLLQLPEGEGGLGLPHVTTISRVLALKTVRFLHQASDFYGKGLLLYWSSTNTKYLDADRQPGPLAEFPSPFYKTAANTKRMLDKEAACCDIDKDPPVRIAETITRNQLSADESRKTKTWRRKKGNQSRGLPREVHDFMWKKNWKVLPSKQRLHKFGIVPSARCPNCRTEESAEHALFECTAAKPVWRLVAKDFGIRLPPAHGRNRGAFARLVIACTLFVIWKRRCVAVAKKTPVRAAYPAVSRIRRLLWSHLSEELEAGGEEKFLRRWHTKFFFVKDGKLSLPIIPY</sequence>
<feature type="domain" description="Endonuclease/exonuclease/phosphatase" evidence="10">
    <location>
        <begin position="7"/>
        <end position="226"/>
    </location>
</feature>
<evidence type="ECO:0000259" key="10">
    <source>
        <dbReference type="Pfam" id="PF03372"/>
    </source>
</evidence>
<evidence type="ECO:0000256" key="3">
    <source>
        <dbReference type="ARBA" id="ARBA00012115"/>
    </source>
</evidence>
<keyword evidence="5" id="KW-0378">Hydrolase</keyword>
<dbReference type="SUPFAM" id="SSF56219">
    <property type="entry name" value="DNase I-like"/>
    <property type="match status" value="1"/>
</dbReference>
<comment type="cofactor">
    <cofactor evidence="8">
        <name>Mg(2+)</name>
        <dbReference type="ChEBI" id="CHEBI:18420"/>
    </cofactor>
    <cofactor evidence="8">
        <name>Mn(2+)</name>
        <dbReference type="ChEBI" id="CHEBI:29035"/>
    </cofactor>
    <text evidence="8">Probably binds two magnesium or manganese ions per subunit.</text>
</comment>
<feature type="domain" description="Reverse transcriptase zinc-binding" evidence="11">
    <location>
        <begin position="572"/>
        <end position="629"/>
    </location>
</feature>
<feature type="binding site" evidence="8">
    <location>
        <position position="144"/>
    </location>
    <ligand>
        <name>Mg(2+)</name>
        <dbReference type="ChEBI" id="CHEBI:18420"/>
        <label>1</label>
    </ligand>
</feature>
<feature type="binding site" evidence="8">
    <location>
        <position position="39"/>
    </location>
    <ligand>
        <name>Mg(2+)</name>
        <dbReference type="ChEBI" id="CHEBI:18420"/>
        <label>1</label>
    </ligand>
</feature>
<comment type="similarity">
    <text evidence="2">Belongs to the DNA repair enzymes AP/ExoA family.</text>
</comment>
<comment type="catalytic activity">
    <reaction evidence="1">
        <text>Exonucleolytic cleavage in the 3'- to 5'-direction to yield nucleoside 5'-phosphates.</text>
        <dbReference type="EC" id="3.1.11.2"/>
    </reaction>
</comment>
<feature type="active site" evidence="7">
    <location>
        <position position="112"/>
    </location>
</feature>
<feature type="binding site" evidence="8">
    <location>
        <position position="10"/>
    </location>
    <ligand>
        <name>Mg(2+)</name>
        <dbReference type="ChEBI" id="CHEBI:18420"/>
        <label>1</label>
    </ligand>
</feature>